<dbReference type="EMBL" id="EF083588">
    <property type="protein sequence ID" value="ABK22929.1"/>
    <property type="molecule type" value="mRNA"/>
</dbReference>
<accession>A9NQL8</accession>
<organism evidence="1">
    <name type="scientific">Picea sitchensis</name>
    <name type="common">Sitka spruce</name>
    <name type="synonym">Pinus sitchensis</name>
    <dbReference type="NCBI Taxonomy" id="3332"/>
    <lineage>
        <taxon>Eukaryota</taxon>
        <taxon>Viridiplantae</taxon>
        <taxon>Streptophyta</taxon>
        <taxon>Embryophyta</taxon>
        <taxon>Tracheophyta</taxon>
        <taxon>Spermatophyta</taxon>
        <taxon>Pinopsida</taxon>
        <taxon>Pinidae</taxon>
        <taxon>Conifers I</taxon>
        <taxon>Pinales</taxon>
        <taxon>Pinaceae</taxon>
        <taxon>Picea</taxon>
    </lineage>
</organism>
<evidence type="ECO:0000313" key="1">
    <source>
        <dbReference type="EMBL" id="ABK22929.1"/>
    </source>
</evidence>
<dbReference type="AlphaFoldDB" id="A9NQL8"/>
<name>A9NQL8_PICSI</name>
<reference evidence="1" key="1">
    <citation type="journal article" date="2008" name="BMC Genomics">
        <title>A conifer genomics resource of 200,000 spruce (Picea spp.) ESTs and 6,464 high-quality, sequence-finished full-length cDNAs for Sitka spruce (Picea sitchensis).</title>
        <authorList>
            <person name="Ralph S.G."/>
            <person name="Chun H.J."/>
            <person name="Kolosova N."/>
            <person name="Cooper D."/>
            <person name="Oddy C."/>
            <person name="Ritland C.E."/>
            <person name="Kirkpatrick R."/>
            <person name="Moore R."/>
            <person name="Barber S."/>
            <person name="Holt R.A."/>
            <person name="Jones S.J."/>
            <person name="Marra M.A."/>
            <person name="Douglas C.J."/>
            <person name="Ritland K."/>
            <person name="Bohlmann J."/>
        </authorList>
    </citation>
    <scope>NUCLEOTIDE SEQUENCE</scope>
    <source>
        <tissue evidence="1">Green portion of the leader tissue</tissue>
    </source>
</reference>
<sequence length="64" mass="7696">MVCQRFLKQENLIVEVPPCCRIMAVPNDLYVRITHQTYYVANNHLLPWHRYHQLLHHLAQRGNC</sequence>
<protein>
    <submittedName>
        <fullName evidence="1">Uncharacterized protein</fullName>
    </submittedName>
</protein>
<proteinExistence type="evidence at transcript level"/>